<dbReference type="InterPro" id="IPR015700">
    <property type="entry name" value="RPC1"/>
</dbReference>
<evidence type="ECO:0000313" key="9">
    <source>
        <dbReference type="Proteomes" id="UP000594263"/>
    </source>
</evidence>
<evidence type="ECO:0000256" key="7">
    <source>
        <dbReference type="ARBA" id="ARBA00023163"/>
    </source>
</evidence>
<evidence type="ECO:0000256" key="6">
    <source>
        <dbReference type="ARBA" id="ARBA00022833"/>
    </source>
</evidence>
<dbReference type="GO" id="GO:0000428">
    <property type="term" value="C:DNA-directed RNA polymerase complex"/>
    <property type="evidence" value="ECO:0007669"/>
    <property type="project" value="UniProtKB-KW"/>
</dbReference>
<evidence type="ECO:0000256" key="3">
    <source>
        <dbReference type="ARBA" id="ARBA00022679"/>
    </source>
</evidence>
<evidence type="ECO:0000256" key="1">
    <source>
        <dbReference type="ARBA" id="ARBA00012418"/>
    </source>
</evidence>
<keyword evidence="6" id="KW-0862">Zinc</keyword>
<dbReference type="EnsemblPlants" id="Kaladp0005s0056.1.v1.1">
    <property type="protein sequence ID" value="Kaladp0005s0056.1.v1.1"/>
    <property type="gene ID" value="Kaladp0005s0056.v1.1"/>
</dbReference>
<dbReference type="SUPFAM" id="SSF64484">
    <property type="entry name" value="beta and beta-prime subunits of DNA dependent RNA-polymerase"/>
    <property type="match status" value="1"/>
</dbReference>
<evidence type="ECO:0000256" key="2">
    <source>
        <dbReference type="ARBA" id="ARBA00022478"/>
    </source>
</evidence>
<accession>A0A7N0RAI5</accession>
<dbReference type="GO" id="GO:0003899">
    <property type="term" value="F:DNA-directed RNA polymerase activity"/>
    <property type="evidence" value="ECO:0007669"/>
    <property type="project" value="UniProtKB-EC"/>
</dbReference>
<dbReference type="OMA" id="TEVQVYH"/>
<evidence type="ECO:0000256" key="4">
    <source>
        <dbReference type="ARBA" id="ARBA00022695"/>
    </source>
</evidence>
<protein>
    <recommendedName>
        <fullName evidence="1">DNA-directed RNA polymerase</fullName>
        <ecNumber evidence="1">2.7.7.6</ecNumber>
    </recommendedName>
</protein>
<reference evidence="8" key="1">
    <citation type="submission" date="2021-01" db="UniProtKB">
        <authorList>
            <consortium name="EnsemblPlants"/>
        </authorList>
    </citation>
    <scope>IDENTIFICATION</scope>
</reference>
<dbReference type="InterPro" id="IPR044893">
    <property type="entry name" value="RNA_pol_Rpb1_clamp_domain"/>
</dbReference>
<keyword evidence="4" id="KW-0548">Nucleotidyltransferase</keyword>
<dbReference type="PANTHER" id="PTHR48446:SF1">
    <property type="entry name" value="DNA-DIRECTED RNA POLYMERASE SUBUNIT BETA' N-TERMINAL SECTION"/>
    <property type="match status" value="1"/>
</dbReference>
<sequence>MANVAAGGGLTFTKSSYLEDKDAERIKSIEFSVLSEAEILKGAVVEVWNRGYYESDRKPKQHGLLDPHMVLFFS</sequence>
<organism evidence="8 9">
    <name type="scientific">Kalanchoe fedtschenkoi</name>
    <name type="common">Lavender scallops</name>
    <name type="synonym">South American air plant</name>
    <dbReference type="NCBI Taxonomy" id="63787"/>
    <lineage>
        <taxon>Eukaryota</taxon>
        <taxon>Viridiplantae</taxon>
        <taxon>Streptophyta</taxon>
        <taxon>Embryophyta</taxon>
        <taxon>Tracheophyta</taxon>
        <taxon>Spermatophyta</taxon>
        <taxon>Magnoliopsida</taxon>
        <taxon>eudicotyledons</taxon>
        <taxon>Gunneridae</taxon>
        <taxon>Pentapetalae</taxon>
        <taxon>Saxifragales</taxon>
        <taxon>Crassulaceae</taxon>
        <taxon>Kalanchoe</taxon>
    </lineage>
</organism>
<evidence type="ECO:0000256" key="5">
    <source>
        <dbReference type="ARBA" id="ARBA00022723"/>
    </source>
</evidence>
<dbReference type="Gramene" id="Kaladp0005s0056.1.v1.1">
    <property type="protein sequence ID" value="Kaladp0005s0056.1.v1.1"/>
    <property type="gene ID" value="Kaladp0005s0056.v1.1"/>
</dbReference>
<dbReference type="PANTHER" id="PTHR48446">
    <property type="entry name" value="DNA-DIRECTED RNA POLYMERASE SUBUNIT BETA' N-TERMINAL SECTION"/>
    <property type="match status" value="1"/>
</dbReference>
<keyword evidence="3" id="KW-0808">Transferase</keyword>
<keyword evidence="9" id="KW-1185">Reference proteome</keyword>
<dbReference type="Proteomes" id="UP000594263">
    <property type="component" value="Unplaced"/>
</dbReference>
<dbReference type="EC" id="2.7.7.6" evidence="1"/>
<keyword evidence="7" id="KW-0804">Transcription</keyword>
<keyword evidence="5" id="KW-0479">Metal-binding</keyword>
<proteinExistence type="predicted"/>
<name>A0A7N0RAI5_KALFE</name>
<dbReference type="Gene3D" id="4.10.860.120">
    <property type="entry name" value="RNA polymerase II, clamp domain"/>
    <property type="match status" value="1"/>
</dbReference>
<dbReference type="AlphaFoldDB" id="A0A7N0RAI5"/>
<dbReference type="GO" id="GO:0046872">
    <property type="term" value="F:metal ion binding"/>
    <property type="evidence" value="ECO:0007669"/>
    <property type="project" value="UniProtKB-KW"/>
</dbReference>
<evidence type="ECO:0000313" key="8">
    <source>
        <dbReference type="EnsemblPlants" id="Kaladp0005s0056.1.v1.1"/>
    </source>
</evidence>
<keyword evidence="2" id="KW-0240">DNA-directed RNA polymerase</keyword>